<name>A0ABR7JRU5_9FIRM</name>
<dbReference type="CDD" id="cd01948">
    <property type="entry name" value="EAL"/>
    <property type="match status" value="1"/>
</dbReference>
<feature type="transmembrane region" description="Helical" evidence="1">
    <location>
        <begin position="250"/>
        <end position="273"/>
    </location>
</feature>
<evidence type="ECO:0000313" key="3">
    <source>
        <dbReference type="EMBL" id="MBC5997595.1"/>
    </source>
</evidence>
<dbReference type="SUPFAM" id="SSF141868">
    <property type="entry name" value="EAL domain-like"/>
    <property type="match status" value="1"/>
</dbReference>
<sequence length="531" mass="62030">MKLRYLTLIMIIINMVSINPYAENIGQDEIIKVGIYEYRPYSYIGKDGEVKGYYSELLNLLQKQGNFKYEYVVCDFSDGLNQLEDGEIDIMLGLTITPDRKEKILFNKNRIAIEKHGIYTDKDIQYGDLEKFNGLRIGLVEESVSSEWLLNYFEFKNIDVEPIFDKKFHNLDDLLKEGKVDLIMADAGIDTGYNLVYGFTSDQVYIGANKNKAYIIDYLDELIGKNLQKDNNPIVELQNKYFNPVDKYEYIRYIAMSIMLIITFGMVCIFIIMPKIKLKSIKSKVRNRMNNNNYFLHYQPIYNPKNNSIVGFEALIRLKGKNGDIIPPYRFISEIEDNNMLVELSIWILNKITSDYQIINSYENINNNIYISMNVSLNEIEDEEFVDKAIDILLKSNIESKRICLEITERVKMENLERLNKSIKRLKDAGFKIAIDDFGVEYSNLDVLKKLDFDVIKLDKYFIDDVCDCNIKEEIIMFMSKIAKRNGKALIIEGVEDKSQNELIKSIYNERLYVQGYLYNKPMPIEQIKLI</sequence>
<dbReference type="Pfam" id="PF00497">
    <property type="entry name" value="SBP_bac_3"/>
    <property type="match status" value="1"/>
</dbReference>
<organism evidence="3 4">
    <name type="scientific">Romboutsia faecis</name>
    <dbReference type="NCBI Taxonomy" id="2764597"/>
    <lineage>
        <taxon>Bacteria</taxon>
        <taxon>Bacillati</taxon>
        <taxon>Bacillota</taxon>
        <taxon>Clostridia</taxon>
        <taxon>Peptostreptococcales</taxon>
        <taxon>Peptostreptococcaceae</taxon>
        <taxon>Romboutsia</taxon>
    </lineage>
</organism>
<dbReference type="InterPro" id="IPR001633">
    <property type="entry name" value="EAL_dom"/>
</dbReference>
<evidence type="ECO:0000259" key="2">
    <source>
        <dbReference type="PROSITE" id="PS50883"/>
    </source>
</evidence>
<dbReference type="SMART" id="SM00062">
    <property type="entry name" value="PBPb"/>
    <property type="match status" value="1"/>
</dbReference>
<dbReference type="Gene3D" id="3.40.190.10">
    <property type="entry name" value="Periplasmic binding protein-like II"/>
    <property type="match status" value="2"/>
</dbReference>
<dbReference type="PANTHER" id="PTHR33121">
    <property type="entry name" value="CYCLIC DI-GMP PHOSPHODIESTERASE PDEF"/>
    <property type="match status" value="1"/>
</dbReference>
<evidence type="ECO:0000256" key="1">
    <source>
        <dbReference type="SAM" id="Phobius"/>
    </source>
</evidence>
<dbReference type="SUPFAM" id="SSF53850">
    <property type="entry name" value="Periplasmic binding protein-like II"/>
    <property type="match status" value="1"/>
</dbReference>
<keyword evidence="1" id="KW-0472">Membrane</keyword>
<evidence type="ECO:0000313" key="4">
    <source>
        <dbReference type="Proteomes" id="UP000609849"/>
    </source>
</evidence>
<keyword evidence="1" id="KW-0812">Transmembrane</keyword>
<dbReference type="Gene3D" id="3.20.20.450">
    <property type="entry name" value="EAL domain"/>
    <property type="match status" value="1"/>
</dbReference>
<dbReference type="InterPro" id="IPR050706">
    <property type="entry name" value="Cyclic-di-GMP_PDE-like"/>
</dbReference>
<reference evidence="3 4" key="1">
    <citation type="submission" date="2020-08" db="EMBL/GenBank/DDBJ databases">
        <authorList>
            <person name="Liu C."/>
            <person name="Sun Q."/>
        </authorList>
    </citation>
    <scope>NUCLEOTIDE SEQUENCE [LARGE SCALE GENOMIC DNA]</scope>
    <source>
        <strain evidence="3 4">NSJ-18</strain>
    </source>
</reference>
<dbReference type="EMBL" id="JACRWE010000005">
    <property type="protein sequence ID" value="MBC5997595.1"/>
    <property type="molecule type" value="Genomic_DNA"/>
</dbReference>
<comment type="caution">
    <text evidence="3">The sequence shown here is derived from an EMBL/GenBank/DDBJ whole genome shotgun (WGS) entry which is preliminary data.</text>
</comment>
<proteinExistence type="predicted"/>
<protein>
    <submittedName>
        <fullName evidence="3">EAL domain-containing protein</fullName>
    </submittedName>
</protein>
<dbReference type="PANTHER" id="PTHR33121:SF70">
    <property type="entry name" value="SIGNALING PROTEIN YKOW"/>
    <property type="match status" value="1"/>
</dbReference>
<dbReference type="RefSeq" id="WP_172976724.1">
    <property type="nucleotide sequence ID" value="NZ_JACRWE010000005.1"/>
</dbReference>
<dbReference type="PROSITE" id="PS50883">
    <property type="entry name" value="EAL"/>
    <property type="match status" value="1"/>
</dbReference>
<dbReference type="SMART" id="SM00052">
    <property type="entry name" value="EAL"/>
    <property type="match status" value="1"/>
</dbReference>
<keyword evidence="1" id="KW-1133">Transmembrane helix</keyword>
<dbReference type="InterPro" id="IPR001638">
    <property type="entry name" value="Solute-binding_3/MltF_N"/>
</dbReference>
<gene>
    <name evidence="3" type="ORF">H8923_12540</name>
</gene>
<accession>A0ABR7JRU5</accession>
<dbReference type="Proteomes" id="UP000609849">
    <property type="component" value="Unassembled WGS sequence"/>
</dbReference>
<dbReference type="InterPro" id="IPR035919">
    <property type="entry name" value="EAL_sf"/>
</dbReference>
<keyword evidence="4" id="KW-1185">Reference proteome</keyword>
<dbReference type="Pfam" id="PF00563">
    <property type="entry name" value="EAL"/>
    <property type="match status" value="1"/>
</dbReference>
<feature type="domain" description="EAL" evidence="2">
    <location>
        <begin position="278"/>
        <end position="531"/>
    </location>
</feature>